<evidence type="ECO:0000313" key="1">
    <source>
        <dbReference type="EMBL" id="KYQ48193.1"/>
    </source>
</evidence>
<reference evidence="1 2" key="1">
    <citation type="submission" date="2015-09" db="EMBL/GenBank/DDBJ databases">
        <title>Trachymyrmex zeteki WGS genome.</title>
        <authorList>
            <person name="Nygaard S."/>
            <person name="Hu H."/>
            <person name="Boomsma J."/>
            <person name="Zhang G."/>
        </authorList>
    </citation>
    <scope>NUCLEOTIDE SEQUENCE [LARGE SCALE GENOMIC DNA]</scope>
    <source>
        <strain evidence="1">Tzet28-1</strain>
        <tissue evidence="1">Whole body</tissue>
    </source>
</reference>
<name>A0A151WJZ0_9HYME</name>
<sequence length="219" mass="24551">MATKNPTNTIAATSNPLLRLDEWAQNRGYVTTGMIVMRKIGENMAMIFERHQRPTCVEHGEEVASRSFDVRSGKFTLTKTRSHSLKILRLPLPGSTLLPGRWDHGGGAIEVGHLRGRRSIGNGGCGGLQWHRTDVTMRVLGVHRVMRVRWRVMMMMVMEELGRGEGLAGVVRPGWVDRDRRTLGRMQFGAHLVVQPTEHGAVPHAEVVTLRQEHGARRT</sequence>
<evidence type="ECO:0000313" key="2">
    <source>
        <dbReference type="Proteomes" id="UP000075809"/>
    </source>
</evidence>
<accession>A0A151WJZ0</accession>
<organism evidence="1 2">
    <name type="scientific">Mycetomoellerius zeteki</name>
    <dbReference type="NCBI Taxonomy" id="64791"/>
    <lineage>
        <taxon>Eukaryota</taxon>
        <taxon>Metazoa</taxon>
        <taxon>Ecdysozoa</taxon>
        <taxon>Arthropoda</taxon>
        <taxon>Hexapoda</taxon>
        <taxon>Insecta</taxon>
        <taxon>Pterygota</taxon>
        <taxon>Neoptera</taxon>
        <taxon>Endopterygota</taxon>
        <taxon>Hymenoptera</taxon>
        <taxon>Apocrita</taxon>
        <taxon>Aculeata</taxon>
        <taxon>Formicoidea</taxon>
        <taxon>Formicidae</taxon>
        <taxon>Myrmicinae</taxon>
        <taxon>Mycetomoellerius</taxon>
    </lineage>
</organism>
<dbReference type="AlphaFoldDB" id="A0A151WJZ0"/>
<protein>
    <submittedName>
        <fullName evidence="1">Uncharacterized protein</fullName>
    </submittedName>
</protein>
<gene>
    <name evidence="1" type="ORF">ALC60_12747</name>
</gene>
<proteinExistence type="predicted"/>
<keyword evidence="2" id="KW-1185">Reference proteome</keyword>
<dbReference type="EMBL" id="KQ983020">
    <property type="protein sequence ID" value="KYQ48193.1"/>
    <property type="molecule type" value="Genomic_DNA"/>
</dbReference>
<dbReference type="Proteomes" id="UP000075809">
    <property type="component" value="Unassembled WGS sequence"/>
</dbReference>